<evidence type="ECO:0000256" key="1">
    <source>
        <dbReference type="ARBA" id="ARBA00009477"/>
    </source>
</evidence>
<organism evidence="7 8">
    <name type="scientific">Nemorincola caseinilytica</name>
    <dbReference type="NCBI Taxonomy" id="2054315"/>
    <lineage>
        <taxon>Bacteria</taxon>
        <taxon>Pseudomonadati</taxon>
        <taxon>Bacteroidota</taxon>
        <taxon>Chitinophagia</taxon>
        <taxon>Chitinophagales</taxon>
        <taxon>Chitinophagaceae</taxon>
        <taxon>Nemorincola</taxon>
    </lineage>
</organism>
<dbReference type="Gene3D" id="6.10.140.1990">
    <property type="match status" value="1"/>
</dbReference>
<keyword evidence="2" id="KW-0175">Coiled coil</keyword>
<dbReference type="PANTHER" id="PTHR30469:SF33">
    <property type="entry name" value="SLR1207 PROTEIN"/>
    <property type="match status" value="1"/>
</dbReference>
<dbReference type="SUPFAM" id="SSF111369">
    <property type="entry name" value="HlyD-like secretion proteins"/>
    <property type="match status" value="1"/>
</dbReference>
<dbReference type="PANTHER" id="PTHR30469">
    <property type="entry name" value="MULTIDRUG RESISTANCE PROTEIN MDTA"/>
    <property type="match status" value="1"/>
</dbReference>
<evidence type="ECO:0000313" key="7">
    <source>
        <dbReference type="EMBL" id="GAA4460423.1"/>
    </source>
</evidence>
<reference evidence="8" key="1">
    <citation type="journal article" date="2019" name="Int. J. Syst. Evol. Microbiol.">
        <title>The Global Catalogue of Microorganisms (GCM) 10K type strain sequencing project: providing services to taxonomists for standard genome sequencing and annotation.</title>
        <authorList>
            <consortium name="The Broad Institute Genomics Platform"/>
            <consortium name="The Broad Institute Genome Sequencing Center for Infectious Disease"/>
            <person name="Wu L."/>
            <person name="Ma J."/>
        </authorList>
    </citation>
    <scope>NUCLEOTIDE SEQUENCE [LARGE SCALE GENOMIC DNA]</scope>
    <source>
        <strain evidence="8">JCM 32105</strain>
    </source>
</reference>
<feature type="domain" description="Multidrug resistance protein MdtA-like barrel-sandwich hybrid" evidence="5">
    <location>
        <begin position="59"/>
        <end position="219"/>
    </location>
</feature>
<dbReference type="Pfam" id="PF25876">
    <property type="entry name" value="HH_MFP_RND"/>
    <property type="match status" value="1"/>
</dbReference>
<dbReference type="RefSeq" id="WP_345077477.1">
    <property type="nucleotide sequence ID" value="NZ_BAABFA010000004.1"/>
</dbReference>
<evidence type="ECO:0000259" key="4">
    <source>
        <dbReference type="Pfam" id="PF25876"/>
    </source>
</evidence>
<accession>A0ABP8N747</accession>
<dbReference type="InterPro" id="IPR058624">
    <property type="entry name" value="MdtA-like_HH"/>
</dbReference>
<dbReference type="Gene3D" id="2.40.50.100">
    <property type="match status" value="1"/>
</dbReference>
<dbReference type="Pfam" id="PF25990">
    <property type="entry name" value="Beta-barrel_YknX"/>
    <property type="match status" value="1"/>
</dbReference>
<dbReference type="Pfam" id="PF25917">
    <property type="entry name" value="BSH_RND"/>
    <property type="match status" value="1"/>
</dbReference>
<protein>
    <submittedName>
        <fullName evidence="7">Efflux RND transporter periplasmic adaptor subunit</fullName>
    </submittedName>
</protein>
<dbReference type="InterPro" id="IPR006143">
    <property type="entry name" value="RND_pump_MFP"/>
</dbReference>
<proteinExistence type="inferred from homology"/>
<gene>
    <name evidence="7" type="ORF">GCM10023093_03050</name>
</gene>
<evidence type="ECO:0000259" key="6">
    <source>
        <dbReference type="Pfam" id="PF25990"/>
    </source>
</evidence>
<keyword evidence="8" id="KW-1185">Reference proteome</keyword>
<evidence type="ECO:0000313" key="8">
    <source>
        <dbReference type="Proteomes" id="UP001500067"/>
    </source>
</evidence>
<dbReference type="EMBL" id="BAABFA010000004">
    <property type="protein sequence ID" value="GAA4460423.1"/>
    <property type="molecule type" value="Genomic_DNA"/>
</dbReference>
<keyword evidence="3" id="KW-1133">Transmembrane helix</keyword>
<feature type="domain" description="Multidrug resistance protein MdtA-like alpha-helical hairpin" evidence="4">
    <location>
        <begin position="120"/>
        <end position="171"/>
    </location>
</feature>
<dbReference type="Proteomes" id="UP001500067">
    <property type="component" value="Unassembled WGS sequence"/>
</dbReference>
<dbReference type="Gene3D" id="2.40.30.170">
    <property type="match status" value="1"/>
</dbReference>
<feature type="transmembrane region" description="Helical" evidence="3">
    <location>
        <begin position="6"/>
        <end position="24"/>
    </location>
</feature>
<name>A0ABP8N747_9BACT</name>
<comment type="caution">
    <text evidence="7">The sequence shown here is derived from an EMBL/GenBank/DDBJ whole genome shotgun (WGS) entry which is preliminary data.</text>
</comment>
<sequence length="448" mass="48674">MRSKKALWIIIIGVLLLVVLVIVIKNRGDDGTKVAVEKVARHTITETVTASGKIYPETEVKIAPEVSGEITMLDVQEGDSVHKGDVLVRINAAIYSSLVNQASASVSQSKAGAQNSSEMIAQAKSQYDLALATHNRNQKLYEQKVISQLEYEQGEANFNSAKASLEAAKASASGGKYSVDAAMAGLSQAKENLQRTTIVAPTSGIISQLNVKKGERVVGTAQMAGTEMLTIADMSRIEVRVDVSETDISKVKIGDTTIIEADAYRNRKFKGTVSKIAVSSSKSIMSGAGGNSSDQVTNYTVHITILPSSYADIAAKLPKGKFPFKPGMSASVEIQTNRQENILSVPVNAVTTRDWPDSMKKKEELAYITNEIRQVVFVYNDKTKTVHLRDVKTGLQDNKYLEITEGITENEQVVTAPYGAIARTLNDKGKVNVVDKEKLFENKDKDKE</sequence>
<dbReference type="NCBIfam" id="TIGR01730">
    <property type="entry name" value="RND_mfp"/>
    <property type="match status" value="1"/>
</dbReference>
<dbReference type="Gene3D" id="2.40.420.20">
    <property type="match status" value="1"/>
</dbReference>
<feature type="domain" description="YknX-like beta-barrel" evidence="6">
    <location>
        <begin position="238"/>
        <end position="305"/>
    </location>
</feature>
<evidence type="ECO:0000256" key="2">
    <source>
        <dbReference type="ARBA" id="ARBA00023054"/>
    </source>
</evidence>
<comment type="similarity">
    <text evidence="1">Belongs to the membrane fusion protein (MFP) (TC 8.A.1) family.</text>
</comment>
<evidence type="ECO:0000256" key="3">
    <source>
        <dbReference type="SAM" id="Phobius"/>
    </source>
</evidence>
<dbReference type="InterPro" id="IPR058625">
    <property type="entry name" value="MdtA-like_BSH"/>
</dbReference>
<keyword evidence="3" id="KW-0472">Membrane</keyword>
<dbReference type="InterPro" id="IPR030190">
    <property type="entry name" value="MacA_alpha-hairpin_sf"/>
</dbReference>
<dbReference type="InterPro" id="IPR058636">
    <property type="entry name" value="Beta-barrel_YknX"/>
</dbReference>
<evidence type="ECO:0000259" key="5">
    <source>
        <dbReference type="Pfam" id="PF25917"/>
    </source>
</evidence>
<keyword evidence="3" id="KW-0812">Transmembrane</keyword>